<organism evidence="2">
    <name type="scientific">Ananas comosus var. bracteatus</name>
    <name type="common">red pineapple</name>
    <dbReference type="NCBI Taxonomy" id="296719"/>
    <lineage>
        <taxon>Eukaryota</taxon>
        <taxon>Viridiplantae</taxon>
        <taxon>Streptophyta</taxon>
        <taxon>Embryophyta</taxon>
        <taxon>Tracheophyta</taxon>
        <taxon>Spermatophyta</taxon>
        <taxon>Magnoliopsida</taxon>
        <taxon>Liliopsida</taxon>
        <taxon>Poales</taxon>
        <taxon>Bromeliaceae</taxon>
        <taxon>Bromelioideae</taxon>
        <taxon>Ananas</taxon>
    </lineage>
</organism>
<accession>A0A6V7Q061</accession>
<sequence length="242" mass="26878">MFNISILNPKWNPNPNLNQTRSHSTAPSPASTSHERPHPQPLLPLTPSSPSSSTPPLLHLYSFPPPSSSTSSPSSDPIPKSPSLSPRPSRPREDDPRPGDPIQALGGAASRFGAPIHWTPNTLPQIQCASSQGLSLVFLDFKAPGEPKFFESFELKQEEAEDVSFKQSLLIYFWRRAKNHGVEEDITEERLQFWIDRSTQTATSHDAVDDLDHFIYISAPMPLPRLRLCLSTGYDSVAFLML</sequence>
<protein>
    <submittedName>
        <fullName evidence="2">Uncharacterized protein</fullName>
    </submittedName>
</protein>
<dbReference type="AlphaFoldDB" id="A0A6V7Q061"/>
<dbReference type="EMBL" id="LR862131">
    <property type="protein sequence ID" value="CAD1836400.1"/>
    <property type="molecule type" value="Genomic_DNA"/>
</dbReference>
<dbReference type="InterPro" id="IPR040321">
    <property type="entry name" value="SCD2-like"/>
</dbReference>
<feature type="compositionally biased region" description="Low complexity" evidence="1">
    <location>
        <begin position="7"/>
        <end position="32"/>
    </location>
</feature>
<dbReference type="PANTHER" id="PTHR31762:SF4">
    <property type="entry name" value="COILED-COIL DOMAIN-CONTAINING PROTEIN SCD2"/>
    <property type="match status" value="1"/>
</dbReference>
<evidence type="ECO:0000256" key="1">
    <source>
        <dbReference type="SAM" id="MobiDB-lite"/>
    </source>
</evidence>
<proteinExistence type="predicted"/>
<feature type="region of interest" description="Disordered" evidence="1">
    <location>
        <begin position="1"/>
        <end position="107"/>
    </location>
</feature>
<gene>
    <name evidence="2" type="ORF">CB5_LOCUS19611</name>
</gene>
<reference evidence="2" key="1">
    <citation type="submission" date="2020-07" db="EMBL/GenBank/DDBJ databases">
        <authorList>
            <person name="Lin J."/>
        </authorList>
    </citation>
    <scope>NUCLEOTIDE SEQUENCE</scope>
</reference>
<feature type="compositionally biased region" description="Low complexity" evidence="1">
    <location>
        <begin position="45"/>
        <end position="87"/>
    </location>
</feature>
<dbReference type="GO" id="GO:0000911">
    <property type="term" value="P:cytokinesis by cell plate formation"/>
    <property type="evidence" value="ECO:0007669"/>
    <property type="project" value="InterPro"/>
</dbReference>
<dbReference type="PANTHER" id="PTHR31762">
    <property type="entry name" value="FAS-BINDING FACTOR-LIKE PROTEIN"/>
    <property type="match status" value="1"/>
</dbReference>
<evidence type="ECO:0000313" key="2">
    <source>
        <dbReference type="EMBL" id="CAD1836400.1"/>
    </source>
</evidence>
<name>A0A6V7Q061_ANACO</name>